<dbReference type="InterPro" id="IPR035892">
    <property type="entry name" value="C2_domain_sf"/>
</dbReference>
<proteinExistence type="predicted"/>
<feature type="compositionally biased region" description="Basic and acidic residues" evidence="1">
    <location>
        <begin position="16"/>
        <end position="27"/>
    </location>
</feature>
<protein>
    <submittedName>
        <fullName evidence="3">Uncharacterized protein LOC118426178</fullName>
    </submittedName>
</protein>
<dbReference type="Proteomes" id="UP000001554">
    <property type="component" value="Chromosome 11"/>
</dbReference>
<gene>
    <name evidence="3" type="primary">LOC118426178</name>
</gene>
<dbReference type="RefSeq" id="XP_035691333.1">
    <property type="nucleotide sequence ID" value="XM_035835440.1"/>
</dbReference>
<feature type="region of interest" description="Disordered" evidence="1">
    <location>
        <begin position="1"/>
        <end position="47"/>
    </location>
</feature>
<accession>A0A9J7LYX1</accession>
<dbReference type="Gene3D" id="2.60.40.150">
    <property type="entry name" value="C2 domain"/>
    <property type="match status" value="1"/>
</dbReference>
<dbReference type="OMA" id="MSTCAKE"/>
<evidence type="ECO:0000313" key="3">
    <source>
        <dbReference type="RefSeq" id="XP_035691333.1"/>
    </source>
</evidence>
<keyword evidence="2" id="KW-1185">Reference proteome</keyword>
<dbReference type="AlphaFoldDB" id="A0A9J7LYX1"/>
<organism evidence="2 3">
    <name type="scientific">Branchiostoma floridae</name>
    <name type="common">Florida lancelet</name>
    <name type="synonym">Amphioxus</name>
    <dbReference type="NCBI Taxonomy" id="7739"/>
    <lineage>
        <taxon>Eukaryota</taxon>
        <taxon>Metazoa</taxon>
        <taxon>Chordata</taxon>
        <taxon>Cephalochordata</taxon>
        <taxon>Leptocardii</taxon>
        <taxon>Amphioxiformes</taxon>
        <taxon>Branchiostomatidae</taxon>
        <taxon>Branchiostoma</taxon>
    </lineage>
</organism>
<sequence length="217" mass="25173">MEGSRYTGFEDGSDSDQYRKLSLDAHLSKTTRGASPPSVRFVPPQEFGNRRRREGVVHQNYKFQGFKQDHADQLPCPESTWLDLTRMSTCAKETKDLAQKFDTEGAPTRRKWSEFQREEAPRNRRISEQVHDRQRFTSTRCQQGALEHGPADTGATRRRSTPVRPMLELVRREDVTELMFSISYQPHTELLTVTVIKARNLTRTQSQTPDYIHGQKY</sequence>
<dbReference type="GeneID" id="118426178"/>
<feature type="compositionally biased region" description="Basic and acidic residues" evidence="1">
    <location>
        <begin position="111"/>
        <end position="135"/>
    </location>
</feature>
<reference evidence="2" key="1">
    <citation type="journal article" date="2020" name="Nat. Ecol. Evol.">
        <title>Deeply conserved synteny resolves early events in vertebrate evolution.</title>
        <authorList>
            <person name="Simakov O."/>
            <person name="Marletaz F."/>
            <person name="Yue J.X."/>
            <person name="O'Connell B."/>
            <person name="Jenkins J."/>
            <person name="Brandt A."/>
            <person name="Calef R."/>
            <person name="Tung C.H."/>
            <person name="Huang T.K."/>
            <person name="Schmutz J."/>
            <person name="Satoh N."/>
            <person name="Yu J.K."/>
            <person name="Putnam N.H."/>
            <person name="Green R.E."/>
            <person name="Rokhsar D.S."/>
        </authorList>
    </citation>
    <scope>NUCLEOTIDE SEQUENCE [LARGE SCALE GENOMIC DNA]</scope>
    <source>
        <strain evidence="2">S238N-H82</strain>
    </source>
</reference>
<feature type="region of interest" description="Disordered" evidence="1">
    <location>
        <begin position="104"/>
        <end position="161"/>
    </location>
</feature>
<name>A0A9J7LYX1_BRAFL</name>
<reference evidence="3" key="2">
    <citation type="submission" date="2025-08" db="UniProtKB">
        <authorList>
            <consortium name="RefSeq"/>
        </authorList>
    </citation>
    <scope>IDENTIFICATION</scope>
    <source>
        <strain evidence="3">S238N-H82</strain>
        <tissue evidence="3">Testes</tissue>
    </source>
</reference>
<evidence type="ECO:0000256" key="1">
    <source>
        <dbReference type="SAM" id="MobiDB-lite"/>
    </source>
</evidence>
<evidence type="ECO:0000313" key="2">
    <source>
        <dbReference type="Proteomes" id="UP000001554"/>
    </source>
</evidence>
<dbReference type="KEGG" id="bfo:118426178"/>
<dbReference type="SUPFAM" id="SSF49562">
    <property type="entry name" value="C2 domain (Calcium/lipid-binding domain, CaLB)"/>
    <property type="match status" value="1"/>
</dbReference>